<evidence type="ECO:0000256" key="4">
    <source>
        <dbReference type="ARBA" id="ARBA00022833"/>
    </source>
</evidence>
<comment type="caution">
    <text evidence="7">The sequence shown here is derived from an EMBL/GenBank/DDBJ whole genome shotgun (WGS) entry which is preliminary data.</text>
</comment>
<dbReference type="Proteomes" id="UP000035068">
    <property type="component" value="Unassembled WGS sequence"/>
</dbReference>
<dbReference type="InterPro" id="IPR036866">
    <property type="entry name" value="RibonucZ/Hydroxyglut_hydro"/>
</dbReference>
<dbReference type="Pfam" id="PF00753">
    <property type="entry name" value="Lactamase_B"/>
    <property type="match status" value="1"/>
</dbReference>
<feature type="compositionally biased region" description="Basic and acidic residues" evidence="5">
    <location>
        <begin position="195"/>
        <end position="205"/>
    </location>
</feature>
<gene>
    <name evidence="7" type="ORF">GFER_07685</name>
</gene>
<organism evidence="7 8">
    <name type="scientific">Geoalkalibacter ferrihydriticus DSM 17813</name>
    <dbReference type="NCBI Taxonomy" id="1121915"/>
    <lineage>
        <taxon>Bacteria</taxon>
        <taxon>Pseudomonadati</taxon>
        <taxon>Thermodesulfobacteriota</taxon>
        <taxon>Desulfuromonadia</taxon>
        <taxon>Desulfuromonadales</taxon>
        <taxon>Geoalkalibacteraceae</taxon>
        <taxon>Geoalkalibacter</taxon>
    </lineage>
</organism>
<protein>
    <submittedName>
        <fullName evidence="7">Beta-lactamase</fullName>
    </submittedName>
</protein>
<keyword evidence="8" id="KW-1185">Reference proteome</keyword>
<keyword evidence="2" id="KW-0479">Metal-binding</keyword>
<dbReference type="GO" id="GO:0046872">
    <property type="term" value="F:metal ion binding"/>
    <property type="evidence" value="ECO:0007669"/>
    <property type="project" value="UniProtKB-KW"/>
</dbReference>
<comment type="cofactor">
    <cofactor evidence="1">
        <name>Zn(2+)</name>
        <dbReference type="ChEBI" id="CHEBI:29105"/>
    </cofactor>
</comment>
<dbReference type="PANTHER" id="PTHR46233">
    <property type="entry name" value="HYDROXYACYLGLUTATHIONE HYDROLASE GLOC"/>
    <property type="match status" value="1"/>
</dbReference>
<proteinExistence type="predicted"/>
<dbReference type="RefSeq" id="WP_040098106.1">
    <property type="nucleotide sequence ID" value="NZ_JWJD01000002.1"/>
</dbReference>
<evidence type="ECO:0000256" key="1">
    <source>
        <dbReference type="ARBA" id="ARBA00001947"/>
    </source>
</evidence>
<accession>A0A0C2HPV2</accession>
<dbReference type="SMART" id="SM00849">
    <property type="entry name" value="Lactamase_B"/>
    <property type="match status" value="1"/>
</dbReference>
<evidence type="ECO:0000256" key="2">
    <source>
        <dbReference type="ARBA" id="ARBA00022723"/>
    </source>
</evidence>
<evidence type="ECO:0000313" key="7">
    <source>
        <dbReference type="EMBL" id="KIH76955.1"/>
    </source>
</evidence>
<dbReference type="EMBL" id="JWJD01000002">
    <property type="protein sequence ID" value="KIH76955.1"/>
    <property type="molecule type" value="Genomic_DNA"/>
</dbReference>
<dbReference type="GO" id="GO:0016787">
    <property type="term" value="F:hydrolase activity"/>
    <property type="evidence" value="ECO:0007669"/>
    <property type="project" value="UniProtKB-KW"/>
</dbReference>
<evidence type="ECO:0000259" key="6">
    <source>
        <dbReference type="SMART" id="SM00849"/>
    </source>
</evidence>
<reference evidence="7 8" key="1">
    <citation type="submission" date="2014-12" db="EMBL/GenBank/DDBJ databases">
        <title>Genomes of Geoalkalibacter ferrihydriticus and Geoalkalibacter subterraneus, two haloalkaliphilic metal-reducing members of the Geobacteraceae.</title>
        <authorList>
            <person name="Badalamenti J.P."/>
            <person name="Torres C.I."/>
            <person name="Krajmalnik-Brown R."/>
            <person name="Bond D.R."/>
        </authorList>
    </citation>
    <scope>NUCLEOTIDE SEQUENCE [LARGE SCALE GENOMIC DNA]</scope>
    <source>
        <strain evidence="7 8">DSM 17813</strain>
    </source>
</reference>
<dbReference type="InterPro" id="IPR001279">
    <property type="entry name" value="Metallo-B-lactamas"/>
</dbReference>
<keyword evidence="3" id="KW-0378">Hydrolase</keyword>
<keyword evidence="4" id="KW-0862">Zinc</keyword>
<feature type="region of interest" description="Disordered" evidence="5">
    <location>
        <begin position="183"/>
        <end position="205"/>
    </location>
</feature>
<dbReference type="SUPFAM" id="SSF56281">
    <property type="entry name" value="Metallo-hydrolase/oxidoreductase"/>
    <property type="match status" value="1"/>
</dbReference>
<dbReference type="PROSITE" id="PS51257">
    <property type="entry name" value="PROKAR_LIPOPROTEIN"/>
    <property type="match status" value="1"/>
</dbReference>
<dbReference type="InterPro" id="IPR051453">
    <property type="entry name" value="MBL_Glyoxalase_II"/>
</dbReference>
<evidence type="ECO:0000256" key="5">
    <source>
        <dbReference type="SAM" id="MobiDB-lite"/>
    </source>
</evidence>
<dbReference type="AlphaFoldDB" id="A0A0C2HPV2"/>
<name>A0A0C2HPV2_9BACT</name>
<dbReference type="Gene3D" id="3.60.15.10">
    <property type="entry name" value="Ribonuclease Z/Hydroxyacylglutathione hydrolase-like"/>
    <property type="match status" value="1"/>
</dbReference>
<sequence>MIVERIVVGPLQVNCFILACPQTLEAAVIDPGAEGERITAALQRLGATAKLVINTHGHFDHIGANHLLVEQTGAELLIHRGDLALLDKAEQHAALYGLSVSASAPPSRMLDGGETLTLGSLEVKVLATPGHSPGGISLYVDDHVFTGDALFAGSIGRTDLPGGDLDQLLTAIRDQLLVLPEDTLVHPGHGPDSSIGREKRSNPFL</sequence>
<dbReference type="PANTHER" id="PTHR46233:SF3">
    <property type="entry name" value="HYDROXYACYLGLUTATHIONE HYDROLASE GLOC"/>
    <property type="match status" value="1"/>
</dbReference>
<evidence type="ECO:0000313" key="8">
    <source>
        <dbReference type="Proteomes" id="UP000035068"/>
    </source>
</evidence>
<feature type="domain" description="Metallo-beta-lactamase" evidence="6">
    <location>
        <begin position="12"/>
        <end position="189"/>
    </location>
</feature>
<evidence type="ECO:0000256" key="3">
    <source>
        <dbReference type="ARBA" id="ARBA00022801"/>
    </source>
</evidence>